<dbReference type="InterPro" id="IPR004843">
    <property type="entry name" value="Calcineurin-like_PHP"/>
</dbReference>
<dbReference type="NCBIfam" id="TIGR00619">
    <property type="entry name" value="sbcd"/>
    <property type="match status" value="1"/>
</dbReference>
<accession>A0A3M8P634</accession>
<comment type="caution">
    <text evidence="11">The sequence shown here is derived from an EMBL/GenBank/DDBJ whole genome shotgun (WGS) entry which is preliminary data.</text>
</comment>
<evidence type="ECO:0000256" key="7">
    <source>
        <dbReference type="ARBA" id="ARBA00023172"/>
    </source>
</evidence>
<dbReference type="OrthoDB" id="9773856at2"/>
<name>A0A3M8P634_9BACL</name>
<dbReference type="InterPro" id="IPR041796">
    <property type="entry name" value="Mre11_N"/>
</dbReference>
<keyword evidence="12" id="KW-1185">Reference proteome</keyword>
<keyword evidence="7 8" id="KW-0233">DNA recombination</keyword>
<dbReference type="GO" id="GO:0006310">
    <property type="term" value="P:DNA recombination"/>
    <property type="evidence" value="ECO:0007669"/>
    <property type="project" value="UniProtKB-KW"/>
</dbReference>
<evidence type="ECO:0000256" key="6">
    <source>
        <dbReference type="ARBA" id="ARBA00022839"/>
    </source>
</evidence>
<dbReference type="Pfam" id="PF00149">
    <property type="entry name" value="Metallophos"/>
    <property type="match status" value="1"/>
</dbReference>
<evidence type="ECO:0000259" key="10">
    <source>
        <dbReference type="Pfam" id="PF12320"/>
    </source>
</evidence>
<dbReference type="InterPro" id="IPR029052">
    <property type="entry name" value="Metallo-depent_PP-like"/>
</dbReference>
<proteinExistence type="inferred from homology"/>
<evidence type="ECO:0000313" key="11">
    <source>
        <dbReference type="EMBL" id="RNF39139.1"/>
    </source>
</evidence>
<comment type="subunit">
    <text evidence="2 8">Heterodimer of SbcC and SbcD.</text>
</comment>
<dbReference type="Pfam" id="PF12320">
    <property type="entry name" value="SbcD_C"/>
    <property type="match status" value="1"/>
</dbReference>
<evidence type="ECO:0000256" key="4">
    <source>
        <dbReference type="ARBA" id="ARBA00022722"/>
    </source>
</evidence>
<dbReference type="GO" id="GO:0004519">
    <property type="term" value="F:endonuclease activity"/>
    <property type="evidence" value="ECO:0007669"/>
    <property type="project" value="UniProtKB-KW"/>
</dbReference>
<dbReference type="PANTHER" id="PTHR30337">
    <property type="entry name" value="COMPONENT OF ATP-DEPENDENT DSDNA EXONUCLEASE"/>
    <property type="match status" value="1"/>
</dbReference>
<dbReference type="Gene3D" id="3.60.21.10">
    <property type="match status" value="1"/>
</dbReference>
<dbReference type="InterPro" id="IPR004593">
    <property type="entry name" value="SbcD"/>
</dbReference>
<keyword evidence="8" id="KW-0255">Endonuclease</keyword>
<organism evidence="11 12">
    <name type="scientific">Planococcus salinus</name>
    <dbReference type="NCBI Taxonomy" id="1848460"/>
    <lineage>
        <taxon>Bacteria</taxon>
        <taxon>Bacillati</taxon>
        <taxon>Bacillota</taxon>
        <taxon>Bacilli</taxon>
        <taxon>Bacillales</taxon>
        <taxon>Caryophanaceae</taxon>
        <taxon>Planococcus</taxon>
    </lineage>
</organism>
<evidence type="ECO:0000256" key="8">
    <source>
        <dbReference type="RuleBase" id="RU363069"/>
    </source>
</evidence>
<evidence type="ECO:0000256" key="5">
    <source>
        <dbReference type="ARBA" id="ARBA00022801"/>
    </source>
</evidence>
<dbReference type="AlphaFoldDB" id="A0A3M8P634"/>
<comment type="function">
    <text evidence="8">SbcCD cleaves DNA hairpin structures. These structures can inhibit DNA replication and are intermediates in certain DNA recombination reactions. The complex acts as a 3'-&gt;5' double strand exonuclease that can open hairpins. It also has a 5' single-strand endonuclease activity.</text>
</comment>
<reference evidence="11 12" key="1">
    <citation type="journal article" date="2018" name="Int. J. Syst. Evol. Microbiol.">
        <title>Planococcus salinus sp. nov., a moderately halophilic bacterium isolated from a saline-alkali soil.</title>
        <authorList>
            <person name="Gan L."/>
        </authorList>
    </citation>
    <scope>NUCLEOTIDE SEQUENCE [LARGE SCALE GENOMIC DNA]</scope>
    <source>
        <strain evidence="11 12">LCB217</strain>
    </source>
</reference>
<comment type="similarity">
    <text evidence="1 8">Belongs to the SbcD family.</text>
</comment>
<feature type="domain" description="Calcineurin-like phosphoesterase" evidence="9">
    <location>
        <begin position="1"/>
        <end position="189"/>
    </location>
</feature>
<dbReference type="GO" id="GO:0006260">
    <property type="term" value="P:DNA replication"/>
    <property type="evidence" value="ECO:0007669"/>
    <property type="project" value="UniProtKB-KW"/>
</dbReference>
<dbReference type="CDD" id="cd00840">
    <property type="entry name" value="MPP_Mre11_N"/>
    <property type="match status" value="1"/>
</dbReference>
<dbReference type="Proteomes" id="UP000275473">
    <property type="component" value="Unassembled WGS sequence"/>
</dbReference>
<keyword evidence="6 8" id="KW-0269">Exonuclease</keyword>
<sequence length="388" mass="43981">MKFFHTADWHLGKLVQGVYMTEDQRFILEQFIEAVEQERPDAVVIAGDLYDRAVPPTEAVNLLDDVLAKIVLELNTPVLAVAGNHDSPGRLNFGSRFMKPNGIHIAGHVTKEQTPVVLSDEFGEVHFHLVPYADPSQVRHVFEDADVRTHDGAMKAIIEKIKSTRAAEARHVFVGHAFVTPRGEEEANTSDSERPLAIGGAEHVDARHFDAFHYTALGHLHQAHYVSNETIRYSGSPLKYSISEERHQKGYYVVELDEEGKASVEKRFFQPQRDMRTVEGLMEDILRQEVSEDFVFVKLLDDAPILYPMEKVRSIYPNAMHVERKNFAGTAVQSDTGERRKMDSLSLFHAFYEEVKGEKPSSETEAIFREVVQESLHEESDEKEGVRA</sequence>
<evidence type="ECO:0000256" key="1">
    <source>
        <dbReference type="ARBA" id="ARBA00010555"/>
    </source>
</evidence>
<dbReference type="PANTHER" id="PTHR30337:SF0">
    <property type="entry name" value="NUCLEASE SBCCD SUBUNIT D"/>
    <property type="match status" value="1"/>
</dbReference>
<gene>
    <name evidence="8" type="primary">sbcD</name>
    <name evidence="11" type="ORF">EEX84_10580</name>
</gene>
<dbReference type="EMBL" id="RIAX01000007">
    <property type="protein sequence ID" value="RNF39139.1"/>
    <property type="molecule type" value="Genomic_DNA"/>
</dbReference>
<keyword evidence="4 8" id="KW-0540">Nuclease</keyword>
<dbReference type="InterPro" id="IPR050535">
    <property type="entry name" value="DNA_Repair-Maintenance_Comp"/>
</dbReference>
<dbReference type="InterPro" id="IPR026843">
    <property type="entry name" value="SbcD_C"/>
</dbReference>
<dbReference type="SUPFAM" id="SSF56300">
    <property type="entry name" value="Metallo-dependent phosphatases"/>
    <property type="match status" value="1"/>
</dbReference>
<dbReference type="GO" id="GO:0008408">
    <property type="term" value="F:3'-5' exonuclease activity"/>
    <property type="evidence" value="ECO:0007669"/>
    <property type="project" value="InterPro"/>
</dbReference>
<evidence type="ECO:0000256" key="2">
    <source>
        <dbReference type="ARBA" id="ARBA00011322"/>
    </source>
</evidence>
<feature type="domain" description="Nuclease SbcCD subunit D C-terminal" evidence="10">
    <location>
        <begin position="272"/>
        <end position="355"/>
    </location>
</feature>
<dbReference type="RefSeq" id="WP_123165607.1">
    <property type="nucleotide sequence ID" value="NZ_RIAX01000007.1"/>
</dbReference>
<evidence type="ECO:0000313" key="12">
    <source>
        <dbReference type="Proteomes" id="UP000275473"/>
    </source>
</evidence>
<evidence type="ECO:0000256" key="3">
    <source>
        <dbReference type="ARBA" id="ARBA00013365"/>
    </source>
</evidence>
<keyword evidence="5 8" id="KW-0378">Hydrolase</keyword>
<protein>
    <recommendedName>
        <fullName evidence="3 8">Nuclease SbcCD subunit D</fullName>
    </recommendedName>
</protein>
<evidence type="ECO:0000259" key="9">
    <source>
        <dbReference type="Pfam" id="PF00149"/>
    </source>
</evidence>
<keyword evidence="8" id="KW-0235">DNA replication</keyword>